<evidence type="ECO:0000256" key="4">
    <source>
        <dbReference type="ARBA" id="ARBA00023237"/>
    </source>
</evidence>
<feature type="chain" id="PRO_5008946892" description="LPS-assembly lipoprotein LptE" evidence="7">
    <location>
        <begin position="21"/>
        <end position="169"/>
    </location>
</feature>
<comment type="similarity">
    <text evidence="6">Belongs to the LptE lipoprotein family.</text>
</comment>
<reference evidence="8 9" key="1">
    <citation type="journal article" date="2007" name="J. Bacteriol.">
        <title>Whole-genome analysis of the methyl tert-butyl ether-degrading beta-proteobacterium Methylibium petroleiphilum PM1.</title>
        <authorList>
            <person name="Kane S.R."/>
            <person name="Chakicherla A.Y."/>
            <person name="Chain P.S.G."/>
            <person name="Schmidt R."/>
            <person name="Shin M.W."/>
            <person name="Legler T.C."/>
            <person name="Scow K.M."/>
            <person name="Larimer F.W."/>
            <person name="Lucas S.M."/>
            <person name="Richardson P.M."/>
            <person name="Hristova K.R."/>
        </authorList>
    </citation>
    <scope>NUCLEOTIDE SEQUENCE [LARGE SCALE GENOMIC DNA]</scope>
    <source>
        <strain evidence="9">ATCC BAA-1232 / LMG 22953 / PM1</strain>
    </source>
</reference>
<dbReference type="PANTHER" id="PTHR38098">
    <property type="entry name" value="LPS-ASSEMBLY LIPOPROTEIN LPTE"/>
    <property type="match status" value="1"/>
</dbReference>
<evidence type="ECO:0000256" key="3">
    <source>
        <dbReference type="ARBA" id="ARBA00023139"/>
    </source>
</evidence>
<sequence length="169" mass="18795">MSPLHRRTTLKAALALSALALSGCGFQLRRPPKLSFSTVQLVGFPQRSPFTEQLRRSIEASGTTRVVESPAQAQVVLEALEDVRDKSVAAQTAAGQVREFTLRTRLRFRLRTPGGRLLIRDTELLLSRDMSYNETNALAKEQEEAMLYRGMQSDIVDQVMRQLAAVPAP</sequence>
<dbReference type="Proteomes" id="UP000000366">
    <property type="component" value="Chromosome"/>
</dbReference>
<dbReference type="GO" id="GO:1990351">
    <property type="term" value="C:transporter complex"/>
    <property type="evidence" value="ECO:0007669"/>
    <property type="project" value="TreeGrafter"/>
</dbReference>
<dbReference type="GO" id="GO:0001530">
    <property type="term" value="F:lipopolysaccharide binding"/>
    <property type="evidence" value="ECO:0007669"/>
    <property type="project" value="TreeGrafter"/>
</dbReference>
<comment type="function">
    <text evidence="6">Together with LptD, is involved in the assembly of lipopolysaccharide (LPS) at the surface of the outer membrane. Required for the proper assembly of LptD. Binds LPS and may serve as the LPS recognition site at the outer membrane.</text>
</comment>
<keyword evidence="4 6" id="KW-0998">Cell outer membrane</keyword>
<evidence type="ECO:0000313" key="9">
    <source>
        <dbReference type="Proteomes" id="UP000000366"/>
    </source>
</evidence>
<evidence type="ECO:0000256" key="2">
    <source>
        <dbReference type="ARBA" id="ARBA00023136"/>
    </source>
</evidence>
<dbReference type="eggNOG" id="COG2980">
    <property type="taxonomic scope" value="Bacteria"/>
</dbReference>
<dbReference type="GO" id="GO:0043165">
    <property type="term" value="P:Gram-negative-bacterium-type cell outer membrane assembly"/>
    <property type="evidence" value="ECO:0007669"/>
    <property type="project" value="UniProtKB-UniRule"/>
</dbReference>
<comment type="subunit">
    <text evidence="6">Component of the lipopolysaccharide transport and assembly complex. Interacts with LptD.</text>
</comment>
<dbReference type="HOGENOM" id="CLU_103309_0_0_4"/>
<accession>A2SC90</accession>
<feature type="signal peptide" evidence="7">
    <location>
        <begin position="1"/>
        <end position="20"/>
    </location>
</feature>
<dbReference type="Gene3D" id="3.30.160.150">
    <property type="entry name" value="Lipoprotein like domain"/>
    <property type="match status" value="1"/>
</dbReference>
<name>A2SC90_METPP</name>
<keyword evidence="5 6" id="KW-0449">Lipoprotein</keyword>
<evidence type="ECO:0000256" key="7">
    <source>
        <dbReference type="SAM" id="SignalP"/>
    </source>
</evidence>
<dbReference type="PANTHER" id="PTHR38098:SF1">
    <property type="entry name" value="LPS-ASSEMBLY LIPOPROTEIN LPTE"/>
    <property type="match status" value="1"/>
</dbReference>
<gene>
    <name evidence="6" type="primary">lptE</name>
    <name evidence="8" type="ordered locus">Mpe_A0217</name>
</gene>
<dbReference type="STRING" id="420662.Mpe_A0217"/>
<dbReference type="Pfam" id="PF04390">
    <property type="entry name" value="LptE"/>
    <property type="match status" value="1"/>
</dbReference>
<dbReference type="GO" id="GO:0015920">
    <property type="term" value="P:lipopolysaccharide transport"/>
    <property type="evidence" value="ECO:0007669"/>
    <property type="project" value="TreeGrafter"/>
</dbReference>
<evidence type="ECO:0000256" key="5">
    <source>
        <dbReference type="ARBA" id="ARBA00023288"/>
    </source>
</evidence>
<comment type="subcellular location">
    <subcellularLocation>
        <location evidence="6">Cell outer membrane</location>
        <topology evidence="6">Lipid-anchor</topology>
    </subcellularLocation>
</comment>
<keyword evidence="1 6" id="KW-0732">Signal</keyword>
<protein>
    <recommendedName>
        <fullName evidence="6">LPS-assembly lipoprotein LptE</fullName>
    </recommendedName>
</protein>
<dbReference type="GO" id="GO:0009279">
    <property type="term" value="C:cell outer membrane"/>
    <property type="evidence" value="ECO:0007669"/>
    <property type="project" value="UniProtKB-SubCell"/>
</dbReference>
<keyword evidence="9" id="KW-1185">Reference proteome</keyword>
<evidence type="ECO:0000313" key="8">
    <source>
        <dbReference type="EMBL" id="ABM93179.1"/>
    </source>
</evidence>
<dbReference type="PROSITE" id="PS51257">
    <property type="entry name" value="PROKAR_LIPOPROTEIN"/>
    <property type="match status" value="1"/>
</dbReference>
<dbReference type="EMBL" id="CP000555">
    <property type="protein sequence ID" value="ABM93179.1"/>
    <property type="molecule type" value="Genomic_DNA"/>
</dbReference>
<evidence type="ECO:0000256" key="1">
    <source>
        <dbReference type="ARBA" id="ARBA00022729"/>
    </source>
</evidence>
<keyword evidence="2 6" id="KW-0472">Membrane</keyword>
<keyword evidence="3 6" id="KW-0564">Palmitate</keyword>
<dbReference type="RefSeq" id="WP_011827818.1">
    <property type="nucleotide sequence ID" value="NC_008825.1"/>
</dbReference>
<dbReference type="KEGG" id="mpt:Mpe_A0217"/>
<proteinExistence type="inferred from homology"/>
<evidence type="ECO:0000256" key="6">
    <source>
        <dbReference type="HAMAP-Rule" id="MF_01186"/>
    </source>
</evidence>
<dbReference type="InterPro" id="IPR007485">
    <property type="entry name" value="LPS_assembly_LptE"/>
</dbReference>
<organism evidence="8 9">
    <name type="scientific">Methylibium petroleiphilum (strain ATCC BAA-1232 / LMG 22953 / PM1)</name>
    <dbReference type="NCBI Taxonomy" id="420662"/>
    <lineage>
        <taxon>Bacteria</taxon>
        <taxon>Pseudomonadati</taxon>
        <taxon>Pseudomonadota</taxon>
        <taxon>Betaproteobacteria</taxon>
        <taxon>Burkholderiales</taxon>
        <taxon>Sphaerotilaceae</taxon>
        <taxon>Methylibium</taxon>
    </lineage>
</organism>
<dbReference type="HAMAP" id="MF_01186">
    <property type="entry name" value="LPS_assembly_LptE"/>
    <property type="match status" value="1"/>
</dbReference>
<dbReference type="AlphaFoldDB" id="A2SC90"/>